<name>A0A8K0CKM2_IGNLU</name>
<keyword evidence="2" id="KW-1185">Reference proteome</keyword>
<organism evidence="1 2">
    <name type="scientific">Ignelater luminosus</name>
    <name type="common">Cucubano</name>
    <name type="synonym">Pyrophorus luminosus</name>
    <dbReference type="NCBI Taxonomy" id="2038154"/>
    <lineage>
        <taxon>Eukaryota</taxon>
        <taxon>Metazoa</taxon>
        <taxon>Ecdysozoa</taxon>
        <taxon>Arthropoda</taxon>
        <taxon>Hexapoda</taxon>
        <taxon>Insecta</taxon>
        <taxon>Pterygota</taxon>
        <taxon>Neoptera</taxon>
        <taxon>Endopterygota</taxon>
        <taxon>Coleoptera</taxon>
        <taxon>Polyphaga</taxon>
        <taxon>Elateriformia</taxon>
        <taxon>Elateroidea</taxon>
        <taxon>Elateridae</taxon>
        <taxon>Agrypninae</taxon>
        <taxon>Pyrophorini</taxon>
        <taxon>Ignelater</taxon>
    </lineage>
</organism>
<evidence type="ECO:0008006" key="3">
    <source>
        <dbReference type="Google" id="ProtNLM"/>
    </source>
</evidence>
<accession>A0A8K0CKM2</accession>
<sequence length="107" mass="12401">MKDTPQLSPGDVVLIKIEEKKRIHWHSMGIILEIYHGRDNSIRTALMVRYHVKSTTERLWTSVQLQAAITDIHEGRRSMMDVARSFGIRQSNIQKRMKTNNTSPALM</sequence>
<protein>
    <recommendedName>
        <fullName evidence="3">DUF5641 domain-containing protein</fullName>
    </recommendedName>
</protein>
<dbReference type="EMBL" id="VTPC01079817">
    <property type="protein sequence ID" value="KAF2888124.1"/>
    <property type="molecule type" value="Genomic_DNA"/>
</dbReference>
<dbReference type="AlphaFoldDB" id="A0A8K0CKM2"/>
<evidence type="ECO:0000313" key="1">
    <source>
        <dbReference type="EMBL" id="KAF2888124.1"/>
    </source>
</evidence>
<comment type="caution">
    <text evidence="1">The sequence shown here is derived from an EMBL/GenBank/DDBJ whole genome shotgun (WGS) entry which is preliminary data.</text>
</comment>
<dbReference type="Proteomes" id="UP000801492">
    <property type="component" value="Unassembled WGS sequence"/>
</dbReference>
<gene>
    <name evidence="1" type="ORF">ILUMI_18049</name>
</gene>
<reference evidence="1" key="1">
    <citation type="submission" date="2019-08" db="EMBL/GenBank/DDBJ databases">
        <title>The genome of the North American firefly Photinus pyralis.</title>
        <authorList>
            <consortium name="Photinus pyralis genome working group"/>
            <person name="Fallon T.R."/>
            <person name="Sander Lower S.E."/>
            <person name="Weng J.-K."/>
        </authorList>
    </citation>
    <scope>NUCLEOTIDE SEQUENCE</scope>
    <source>
        <strain evidence="1">TRF0915ILg1</strain>
        <tissue evidence="1">Whole body</tissue>
    </source>
</reference>
<proteinExistence type="predicted"/>
<evidence type="ECO:0000313" key="2">
    <source>
        <dbReference type="Proteomes" id="UP000801492"/>
    </source>
</evidence>